<feature type="transmembrane region" description="Helical" evidence="9">
    <location>
        <begin position="194"/>
        <end position="212"/>
    </location>
</feature>
<sequence length="373" mass="41291">MRLLNDLTTENLLASNFMNAANSRFATSTDAVVNSSDVATVSTNKSADVQDHFLTLPASDISSLYSKNSALIKSIILIIAGTVNCLGNSMTLIALKRHVSSMRKLTAALVASLSISAIICGWSVYYQAYWNLRMFYLETPPCTTKVDLLQSVPFQQLTPVLVYFQVVLLCVERYLAIVHPFHYETLVTMTHVKLTIFASAVVTALYIPTYVITGTSLCATPYTDTQISTTLFSFFIVVTGAMIFTYSRILVVAIQQRKKISSETVKNTTVIDGSILNAASSNGQERRTVKQNQNQLPTKKQEFKAAKSVAVIVGFFFLCWTPLVLIRAVKLITNMNLPIIFYLSDIAIVCCQVNISLTWLVYGTTDKNMKIAF</sequence>
<keyword evidence="13" id="KW-1185">Reference proteome</keyword>
<evidence type="ECO:0000313" key="13">
    <source>
        <dbReference type="Proteomes" id="UP000015101"/>
    </source>
</evidence>
<dbReference type="GO" id="GO:0005886">
    <property type="term" value="C:plasma membrane"/>
    <property type="evidence" value="ECO:0000318"/>
    <property type="project" value="GO_Central"/>
</dbReference>
<evidence type="ECO:0000256" key="9">
    <source>
        <dbReference type="SAM" id="Phobius"/>
    </source>
</evidence>
<reference evidence="13" key="1">
    <citation type="submission" date="2012-12" db="EMBL/GenBank/DDBJ databases">
        <authorList>
            <person name="Hellsten U."/>
            <person name="Grimwood J."/>
            <person name="Chapman J.A."/>
            <person name="Shapiro H."/>
            <person name="Aerts A."/>
            <person name="Otillar R.P."/>
            <person name="Terry A.Y."/>
            <person name="Boore J.L."/>
            <person name="Simakov O."/>
            <person name="Marletaz F."/>
            <person name="Cho S.-J."/>
            <person name="Edsinger-Gonzales E."/>
            <person name="Havlak P."/>
            <person name="Kuo D.-H."/>
            <person name="Larsson T."/>
            <person name="Lv J."/>
            <person name="Arendt D."/>
            <person name="Savage R."/>
            <person name="Osoegawa K."/>
            <person name="de Jong P."/>
            <person name="Lindberg D.R."/>
            <person name="Seaver E.C."/>
            <person name="Weisblat D.A."/>
            <person name="Putnam N.H."/>
            <person name="Grigoriev I.V."/>
            <person name="Rokhsar D.S."/>
        </authorList>
    </citation>
    <scope>NUCLEOTIDE SEQUENCE</scope>
</reference>
<keyword evidence="5" id="KW-0297">G-protein coupled receptor</keyword>
<dbReference type="GO" id="GO:0004930">
    <property type="term" value="F:G protein-coupled receptor activity"/>
    <property type="evidence" value="ECO:0000318"/>
    <property type="project" value="GO_Central"/>
</dbReference>
<dbReference type="PANTHER" id="PTHR24249:SF424">
    <property type="entry name" value="G-PROTEIN COUPLED RECEPTORS FAMILY 1 PROFILE DOMAIN-CONTAINING PROTEIN"/>
    <property type="match status" value="1"/>
</dbReference>
<dbReference type="InterPro" id="IPR017452">
    <property type="entry name" value="GPCR_Rhodpsn_7TM"/>
</dbReference>
<reference evidence="11 13" key="2">
    <citation type="journal article" date="2013" name="Nature">
        <title>Insights into bilaterian evolution from three spiralian genomes.</title>
        <authorList>
            <person name="Simakov O."/>
            <person name="Marletaz F."/>
            <person name="Cho S.J."/>
            <person name="Edsinger-Gonzales E."/>
            <person name="Havlak P."/>
            <person name="Hellsten U."/>
            <person name="Kuo D.H."/>
            <person name="Larsson T."/>
            <person name="Lv J."/>
            <person name="Arendt D."/>
            <person name="Savage R."/>
            <person name="Osoegawa K."/>
            <person name="de Jong P."/>
            <person name="Grimwood J."/>
            <person name="Chapman J.A."/>
            <person name="Shapiro H."/>
            <person name="Aerts A."/>
            <person name="Otillar R.P."/>
            <person name="Terry A.Y."/>
            <person name="Boore J.L."/>
            <person name="Grigoriev I.V."/>
            <person name="Lindberg D.R."/>
            <person name="Seaver E.C."/>
            <person name="Weisblat D.A."/>
            <person name="Putnam N.H."/>
            <person name="Rokhsar D.S."/>
        </authorList>
    </citation>
    <scope>NUCLEOTIDE SEQUENCE</scope>
</reference>
<protein>
    <recommendedName>
        <fullName evidence="10">G-protein coupled receptors family 1 profile domain-containing protein</fullName>
    </recommendedName>
</protein>
<dbReference type="SUPFAM" id="SSF81321">
    <property type="entry name" value="Family A G protein-coupled receptor-like"/>
    <property type="match status" value="1"/>
</dbReference>
<evidence type="ECO:0000313" key="12">
    <source>
        <dbReference type="EnsemblMetazoa" id="HelroP190369"/>
    </source>
</evidence>
<dbReference type="OrthoDB" id="6124179at2759"/>
<dbReference type="Pfam" id="PF00001">
    <property type="entry name" value="7tm_1"/>
    <property type="match status" value="1"/>
</dbReference>
<dbReference type="InterPro" id="IPR050569">
    <property type="entry name" value="TAAR"/>
</dbReference>
<evidence type="ECO:0000256" key="5">
    <source>
        <dbReference type="ARBA" id="ARBA00023040"/>
    </source>
</evidence>
<feature type="domain" description="G-protein coupled receptors family 1 profile" evidence="10">
    <location>
        <begin position="87"/>
        <end position="362"/>
    </location>
</feature>
<evidence type="ECO:0000259" key="10">
    <source>
        <dbReference type="PROSITE" id="PS50262"/>
    </source>
</evidence>
<accession>T1FRX8</accession>
<dbReference type="PROSITE" id="PS50262">
    <property type="entry name" value="G_PROTEIN_RECEP_F1_2"/>
    <property type="match status" value="1"/>
</dbReference>
<dbReference type="KEGG" id="hro:HELRODRAFT_190369"/>
<keyword evidence="7" id="KW-0675">Receptor</keyword>
<dbReference type="Proteomes" id="UP000015101">
    <property type="component" value="Unassembled WGS sequence"/>
</dbReference>
<dbReference type="GO" id="GO:0007186">
    <property type="term" value="P:G protein-coupled receptor signaling pathway"/>
    <property type="evidence" value="ECO:0000318"/>
    <property type="project" value="GO_Central"/>
</dbReference>
<dbReference type="InterPro" id="IPR000276">
    <property type="entry name" value="GPCR_Rhodpsn"/>
</dbReference>
<dbReference type="PANTHER" id="PTHR24249">
    <property type="entry name" value="HISTAMINE RECEPTOR-RELATED G-PROTEIN COUPLED RECEPTOR"/>
    <property type="match status" value="1"/>
</dbReference>
<reference evidence="12" key="3">
    <citation type="submission" date="2015-06" db="UniProtKB">
        <authorList>
            <consortium name="EnsemblMetazoa"/>
        </authorList>
    </citation>
    <scope>IDENTIFICATION</scope>
</reference>
<feature type="transmembrane region" description="Helical" evidence="9">
    <location>
        <begin position="70"/>
        <end position="95"/>
    </location>
</feature>
<dbReference type="Gene3D" id="1.20.1070.10">
    <property type="entry name" value="Rhodopsin 7-helix transmembrane proteins"/>
    <property type="match status" value="1"/>
</dbReference>
<comment type="subcellular location">
    <subcellularLocation>
        <location evidence="1">Cell membrane</location>
        <topology evidence="1">Multi-pass membrane protein</topology>
    </subcellularLocation>
</comment>
<feature type="transmembrane region" description="Helical" evidence="9">
    <location>
        <begin position="339"/>
        <end position="362"/>
    </location>
</feature>
<feature type="transmembrane region" description="Helical" evidence="9">
    <location>
        <begin position="160"/>
        <end position="182"/>
    </location>
</feature>
<dbReference type="PRINTS" id="PR00237">
    <property type="entry name" value="GPCRRHODOPSN"/>
</dbReference>
<feature type="transmembrane region" description="Helical" evidence="9">
    <location>
        <begin position="309"/>
        <end position="333"/>
    </location>
</feature>
<name>T1FRX8_HELRO</name>
<evidence type="ECO:0000256" key="6">
    <source>
        <dbReference type="ARBA" id="ARBA00023136"/>
    </source>
</evidence>
<organism evidence="12 13">
    <name type="scientific">Helobdella robusta</name>
    <name type="common">Californian leech</name>
    <dbReference type="NCBI Taxonomy" id="6412"/>
    <lineage>
        <taxon>Eukaryota</taxon>
        <taxon>Metazoa</taxon>
        <taxon>Spiralia</taxon>
        <taxon>Lophotrochozoa</taxon>
        <taxon>Annelida</taxon>
        <taxon>Clitellata</taxon>
        <taxon>Hirudinea</taxon>
        <taxon>Rhynchobdellida</taxon>
        <taxon>Glossiphoniidae</taxon>
        <taxon>Helobdella</taxon>
    </lineage>
</organism>
<keyword evidence="4 9" id="KW-1133">Transmembrane helix</keyword>
<dbReference type="STRING" id="6412.T1FRX8"/>
<dbReference type="GeneID" id="20211575"/>
<feature type="transmembrane region" description="Helical" evidence="9">
    <location>
        <begin position="232"/>
        <end position="254"/>
    </location>
</feature>
<evidence type="ECO:0000256" key="7">
    <source>
        <dbReference type="ARBA" id="ARBA00023170"/>
    </source>
</evidence>
<evidence type="ECO:0000256" key="1">
    <source>
        <dbReference type="ARBA" id="ARBA00004651"/>
    </source>
</evidence>
<evidence type="ECO:0000313" key="11">
    <source>
        <dbReference type="EMBL" id="ESO10073.1"/>
    </source>
</evidence>
<dbReference type="HOGENOM" id="CLU_742434_0_0_1"/>
<dbReference type="CDD" id="cd00637">
    <property type="entry name" value="7tm_classA_rhodopsin-like"/>
    <property type="match status" value="1"/>
</dbReference>
<keyword evidence="2" id="KW-1003">Cell membrane</keyword>
<keyword evidence="8" id="KW-0807">Transducer</keyword>
<proteinExistence type="predicted"/>
<dbReference type="CTD" id="20211575"/>
<dbReference type="EMBL" id="AMQM01002867">
    <property type="status" value="NOT_ANNOTATED_CDS"/>
    <property type="molecule type" value="Genomic_DNA"/>
</dbReference>
<dbReference type="eggNOG" id="KOG3656">
    <property type="taxonomic scope" value="Eukaryota"/>
</dbReference>
<evidence type="ECO:0000256" key="8">
    <source>
        <dbReference type="ARBA" id="ARBA00023224"/>
    </source>
</evidence>
<dbReference type="EnsemblMetazoa" id="HelroT190369">
    <property type="protein sequence ID" value="HelroP190369"/>
    <property type="gene ID" value="HelroG190369"/>
</dbReference>
<evidence type="ECO:0000256" key="4">
    <source>
        <dbReference type="ARBA" id="ARBA00022989"/>
    </source>
</evidence>
<dbReference type="RefSeq" id="XP_009011887.1">
    <property type="nucleotide sequence ID" value="XM_009013639.1"/>
</dbReference>
<feature type="transmembrane region" description="Helical" evidence="9">
    <location>
        <begin position="107"/>
        <end position="128"/>
    </location>
</feature>
<dbReference type="AlphaFoldDB" id="T1FRX8"/>
<evidence type="ECO:0000256" key="2">
    <source>
        <dbReference type="ARBA" id="ARBA00022475"/>
    </source>
</evidence>
<keyword evidence="6 9" id="KW-0472">Membrane</keyword>
<dbReference type="EMBL" id="KB095905">
    <property type="protein sequence ID" value="ESO10073.1"/>
    <property type="molecule type" value="Genomic_DNA"/>
</dbReference>
<evidence type="ECO:0000256" key="3">
    <source>
        <dbReference type="ARBA" id="ARBA00022692"/>
    </source>
</evidence>
<keyword evidence="3 9" id="KW-0812">Transmembrane</keyword>
<gene>
    <name evidence="12" type="primary">20211575</name>
    <name evidence="11" type="ORF">HELRODRAFT_190369</name>
</gene>
<dbReference type="InParanoid" id="T1FRX8"/>